<accession>A0A1H8JXB1</accession>
<evidence type="ECO:0000313" key="2">
    <source>
        <dbReference type="Proteomes" id="UP000199512"/>
    </source>
</evidence>
<dbReference type="AlphaFoldDB" id="A0A1H8JXB1"/>
<name>A0A1H8JXB1_9FIRM</name>
<keyword evidence="2" id="KW-1185">Reference proteome</keyword>
<dbReference type="RefSeq" id="WP_091976018.1">
    <property type="nucleotide sequence ID" value="NZ_CAUWDX010000014.1"/>
</dbReference>
<gene>
    <name evidence="1" type="ORF">SAMN05216454_1193</name>
</gene>
<dbReference type="Proteomes" id="UP000199512">
    <property type="component" value="Unassembled WGS sequence"/>
</dbReference>
<dbReference type="STRING" id="215200.SAMN05216454_1193"/>
<sequence length="105" mass="11762">MAKQFYDISNKLTRQKPVVKFEEGVEFKINSTLKGAIAMQGLAENGKEDLNTLREMVAIGIGVDGLTYVESQEFTLTDWQTIVETISNAMMGLDDEKNEVISEKK</sequence>
<organism evidence="1 2">
    <name type="scientific">Peptostreptococcus russellii</name>
    <dbReference type="NCBI Taxonomy" id="215200"/>
    <lineage>
        <taxon>Bacteria</taxon>
        <taxon>Bacillati</taxon>
        <taxon>Bacillota</taxon>
        <taxon>Clostridia</taxon>
        <taxon>Peptostreptococcales</taxon>
        <taxon>Peptostreptococcaceae</taxon>
        <taxon>Peptostreptococcus</taxon>
    </lineage>
</organism>
<dbReference type="EMBL" id="FODF01000019">
    <property type="protein sequence ID" value="SEN85394.1"/>
    <property type="molecule type" value="Genomic_DNA"/>
</dbReference>
<proteinExistence type="predicted"/>
<evidence type="ECO:0000313" key="1">
    <source>
        <dbReference type="EMBL" id="SEN85394.1"/>
    </source>
</evidence>
<protein>
    <submittedName>
        <fullName evidence="1">Uncharacterized protein</fullName>
    </submittedName>
</protein>
<reference evidence="1 2" key="1">
    <citation type="submission" date="2016-10" db="EMBL/GenBank/DDBJ databases">
        <authorList>
            <person name="de Groot N.N."/>
        </authorList>
    </citation>
    <scope>NUCLEOTIDE SEQUENCE [LARGE SCALE GENOMIC DNA]</scope>
    <source>
        <strain evidence="1 2">Calf135</strain>
    </source>
</reference>